<dbReference type="InterPro" id="IPR029044">
    <property type="entry name" value="Nucleotide-diphossugar_trans"/>
</dbReference>
<reference evidence="6 8" key="2">
    <citation type="submission" date="2017-02" db="EMBL/GenBank/DDBJ databases">
        <authorList>
            <person name="Peterson S.W."/>
        </authorList>
    </citation>
    <scope>NUCLEOTIDE SEQUENCE [LARGE SCALE GENOMIC DNA]</scope>
    <source>
        <strain evidence="6 8">DSM 9653</strain>
    </source>
</reference>
<evidence type="ECO:0000259" key="4">
    <source>
        <dbReference type="Pfam" id="PF00535"/>
    </source>
</evidence>
<feature type="domain" description="Glycosyltransferase 2-like" evidence="4">
    <location>
        <begin position="25"/>
        <end position="187"/>
    </location>
</feature>
<accession>A0A0Q3KQA1</accession>
<keyword evidence="2" id="KW-0328">Glycosyltransferase</keyword>
<comment type="similarity">
    <text evidence="1">Belongs to the glycosyltransferase 2 family.</text>
</comment>
<dbReference type="OrthoDB" id="9801954at2"/>
<reference evidence="5 7" key="1">
    <citation type="submission" date="2015-10" db="EMBL/GenBank/DDBJ databases">
        <title>Draft genome of Bosea thiooxidans.</title>
        <authorList>
            <person name="Wang X."/>
        </authorList>
    </citation>
    <scope>NUCLEOTIDE SEQUENCE [LARGE SCALE GENOMIC DNA]</scope>
    <source>
        <strain evidence="5 7">CGMCC 9174</strain>
    </source>
</reference>
<dbReference type="STRING" id="53254.SAMN05660750_01077"/>
<dbReference type="EMBL" id="LMAR01000010">
    <property type="protein sequence ID" value="KQK31907.1"/>
    <property type="molecule type" value="Genomic_DNA"/>
</dbReference>
<dbReference type="Proteomes" id="UP000051562">
    <property type="component" value="Unassembled WGS sequence"/>
</dbReference>
<dbReference type="SUPFAM" id="SSF53448">
    <property type="entry name" value="Nucleotide-diphospho-sugar transferases"/>
    <property type="match status" value="1"/>
</dbReference>
<proteinExistence type="inferred from homology"/>
<evidence type="ECO:0000256" key="2">
    <source>
        <dbReference type="ARBA" id="ARBA00022676"/>
    </source>
</evidence>
<dbReference type="PANTHER" id="PTHR43179">
    <property type="entry name" value="RHAMNOSYLTRANSFERASE WBBL"/>
    <property type="match status" value="1"/>
</dbReference>
<evidence type="ECO:0000256" key="3">
    <source>
        <dbReference type="ARBA" id="ARBA00022679"/>
    </source>
</evidence>
<evidence type="ECO:0000256" key="1">
    <source>
        <dbReference type="ARBA" id="ARBA00006739"/>
    </source>
</evidence>
<dbReference type="Proteomes" id="UP000190130">
    <property type="component" value="Unassembled WGS sequence"/>
</dbReference>
<dbReference type="PANTHER" id="PTHR43179:SF12">
    <property type="entry name" value="GALACTOFURANOSYLTRANSFERASE GLFT2"/>
    <property type="match status" value="1"/>
</dbReference>
<sequence>MTTSPSQREQAGHLAAAAMAETGVSIIVCAYTEARWNDLCETIDTLKAQLRKPDEIILVIDNNDALLARAQAHFAGIRTLPSRLGRGLSAARNTGIAASSGFLVAFVDDDATLEPDVVGRLEAASLKPGALGATARILPDWVGARPAWFPDEYLWTVGCSHEPSTGRLAIVRNVTGAACIFRRDVFARCGVFSQALGRGKGQVPVSCEETELCIRARLRFPDGHFLRDDAALVHHKVPAARLTWRYFLLRCYAEGLSKGRLREMLSSGAAFATERSYVRAQLAPAIGRALLGGAFGRAAALGLGLGAAGLGYVLARFASAGGRPVGDIASGIPPAHG</sequence>
<dbReference type="Gene3D" id="3.90.550.10">
    <property type="entry name" value="Spore Coat Polysaccharide Biosynthesis Protein SpsA, Chain A"/>
    <property type="match status" value="1"/>
</dbReference>
<organism evidence="5 7">
    <name type="scientific">Bosea thiooxidans</name>
    <dbReference type="NCBI Taxonomy" id="53254"/>
    <lineage>
        <taxon>Bacteria</taxon>
        <taxon>Pseudomonadati</taxon>
        <taxon>Pseudomonadota</taxon>
        <taxon>Alphaproteobacteria</taxon>
        <taxon>Hyphomicrobiales</taxon>
        <taxon>Boseaceae</taxon>
        <taxon>Bosea</taxon>
    </lineage>
</organism>
<dbReference type="InterPro" id="IPR001173">
    <property type="entry name" value="Glyco_trans_2-like"/>
</dbReference>
<evidence type="ECO:0000313" key="7">
    <source>
        <dbReference type="Proteomes" id="UP000051562"/>
    </source>
</evidence>
<keyword evidence="7" id="KW-1185">Reference proteome</keyword>
<evidence type="ECO:0000313" key="6">
    <source>
        <dbReference type="EMBL" id="SKB51325.1"/>
    </source>
</evidence>
<evidence type="ECO:0000313" key="8">
    <source>
        <dbReference type="Proteomes" id="UP000190130"/>
    </source>
</evidence>
<dbReference type="RefSeq" id="WP_055726753.1">
    <property type="nucleotide sequence ID" value="NZ_FUYX01000002.1"/>
</dbReference>
<dbReference type="AlphaFoldDB" id="A0A0Q3KQA1"/>
<keyword evidence="3 6" id="KW-0808">Transferase</keyword>
<evidence type="ECO:0000313" key="5">
    <source>
        <dbReference type="EMBL" id="KQK31907.1"/>
    </source>
</evidence>
<name>A0A0Q3KQA1_9HYPH</name>
<dbReference type="Pfam" id="PF00535">
    <property type="entry name" value="Glycos_transf_2"/>
    <property type="match status" value="1"/>
</dbReference>
<gene>
    <name evidence="5" type="ORF">ARD30_08610</name>
    <name evidence="6" type="ORF">SAMN05660750_01077</name>
</gene>
<protein>
    <submittedName>
        <fullName evidence="6">Glycosyltransferase, GT2 family</fullName>
    </submittedName>
</protein>
<dbReference type="CDD" id="cd00761">
    <property type="entry name" value="Glyco_tranf_GTA_type"/>
    <property type="match status" value="1"/>
</dbReference>
<dbReference type="GO" id="GO:0016757">
    <property type="term" value="F:glycosyltransferase activity"/>
    <property type="evidence" value="ECO:0007669"/>
    <property type="project" value="UniProtKB-KW"/>
</dbReference>
<dbReference type="EMBL" id="FUYX01000002">
    <property type="protein sequence ID" value="SKB51325.1"/>
    <property type="molecule type" value="Genomic_DNA"/>
</dbReference>